<gene>
    <name evidence="2" type="ORF">FCK90_01450</name>
</gene>
<dbReference type="PROSITE" id="PS51480">
    <property type="entry name" value="DHAL"/>
    <property type="match status" value="1"/>
</dbReference>
<dbReference type="PANTHER" id="PTHR33434">
    <property type="entry name" value="DEGV DOMAIN-CONTAINING PROTEIN DR_1986-RELATED"/>
    <property type="match status" value="1"/>
</dbReference>
<protein>
    <submittedName>
        <fullName evidence="2">DAK2 domain-containing protein</fullName>
    </submittedName>
</protein>
<dbReference type="Proteomes" id="UP000325957">
    <property type="component" value="Unassembled WGS sequence"/>
</dbReference>
<sequence length="374" mass="39508">MSSPRGSEDEDGTILNHKKASNATAVRRWLEMAARDLQDHADVLNALNVFPVADEDTGTNLALTVSTASEAAGVLETPDLSELVTLAGQAALEEARGNSGTLFSVFLTALGHGLEGADRLTAAYLADAMSAGSVRAWSVLSDPVPGTMLSVLREAAAVGVPREGEAGSNQQLAAYLLQLVGAAQEAVLASSHSLEVLRGTRKVDAGALGMLIILDALRRAVAGHEPAGPQLWAGSGEATDGAEPDAEEIHPVDEVLARIGYDLYPPVDDADTAVLEALREANSGVEIMATLDLTALDAAAVRYELAERGDSVIVSAVSQLDDDTWRWRVHVHVEDQQMALEVLRGRGTPRNITVTGLAKEDRMRRVRVDSADLD</sequence>
<proteinExistence type="predicted"/>
<dbReference type="InterPro" id="IPR050270">
    <property type="entry name" value="DegV_domain_contain"/>
</dbReference>
<evidence type="ECO:0000313" key="2">
    <source>
        <dbReference type="EMBL" id="KAA9395700.1"/>
    </source>
</evidence>
<dbReference type="GO" id="GO:0004371">
    <property type="term" value="F:glycerone kinase activity"/>
    <property type="evidence" value="ECO:0007669"/>
    <property type="project" value="InterPro"/>
</dbReference>
<dbReference type="InterPro" id="IPR036117">
    <property type="entry name" value="DhaL_dom_sf"/>
</dbReference>
<dbReference type="OrthoDB" id="9760324at2"/>
<keyword evidence="3" id="KW-1185">Reference proteome</keyword>
<reference evidence="2 3" key="1">
    <citation type="submission" date="2019-05" db="EMBL/GenBank/DDBJ databases">
        <title>Kocuria coralli sp. nov., a novel actinobacterium isolated from coral reef seawater.</title>
        <authorList>
            <person name="Li J."/>
        </authorList>
    </citation>
    <scope>NUCLEOTIDE SEQUENCE [LARGE SCALE GENOMIC DNA]</scope>
    <source>
        <strain evidence="2 3">SCSIO 13007</strain>
    </source>
</reference>
<dbReference type="GO" id="GO:0006071">
    <property type="term" value="P:glycerol metabolic process"/>
    <property type="evidence" value="ECO:0007669"/>
    <property type="project" value="InterPro"/>
</dbReference>
<name>A0A5J5L252_9MICC</name>
<dbReference type="PANTHER" id="PTHR33434:SF2">
    <property type="entry name" value="FATTY ACID-BINDING PROTEIN TM_1468"/>
    <property type="match status" value="1"/>
</dbReference>
<dbReference type="SUPFAM" id="SSF101473">
    <property type="entry name" value="DhaL-like"/>
    <property type="match status" value="1"/>
</dbReference>
<dbReference type="AlphaFoldDB" id="A0A5J5L252"/>
<evidence type="ECO:0000313" key="3">
    <source>
        <dbReference type="Proteomes" id="UP000325957"/>
    </source>
</evidence>
<dbReference type="SMART" id="SM01120">
    <property type="entry name" value="Dak2"/>
    <property type="match status" value="1"/>
</dbReference>
<comment type="caution">
    <text evidence="2">The sequence shown here is derived from an EMBL/GenBank/DDBJ whole genome shotgun (WGS) entry which is preliminary data.</text>
</comment>
<dbReference type="EMBL" id="SZWF01000001">
    <property type="protein sequence ID" value="KAA9395700.1"/>
    <property type="molecule type" value="Genomic_DNA"/>
</dbReference>
<evidence type="ECO:0000259" key="1">
    <source>
        <dbReference type="PROSITE" id="PS51480"/>
    </source>
</evidence>
<dbReference type="Gene3D" id="1.25.40.340">
    <property type="match status" value="1"/>
</dbReference>
<organism evidence="2 3">
    <name type="scientific">Kocuria coralli</name>
    <dbReference type="NCBI Taxonomy" id="1461025"/>
    <lineage>
        <taxon>Bacteria</taxon>
        <taxon>Bacillati</taxon>
        <taxon>Actinomycetota</taxon>
        <taxon>Actinomycetes</taxon>
        <taxon>Micrococcales</taxon>
        <taxon>Micrococcaceae</taxon>
        <taxon>Kocuria</taxon>
    </lineage>
</organism>
<feature type="domain" description="DhaL" evidence="1">
    <location>
        <begin position="24"/>
        <end position="219"/>
    </location>
</feature>
<accession>A0A5J5L252</accession>
<dbReference type="Pfam" id="PF02734">
    <property type="entry name" value="Dak2"/>
    <property type="match status" value="1"/>
</dbReference>
<dbReference type="Pfam" id="PF21645">
    <property type="entry name" value="FakA-like_M"/>
    <property type="match status" value="1"/>
</dbReference>
<dbReference type="InterPro" id="IPR048394">
    <property type="entry name" value="FakA-like_M"/>
</dbReference>
<dbReference type="InterPro" id="IPR004007">
    <property type="entry name" value="DhaL_dom"/>
</dbReference>